<dbReference type="STRING" id="765440.A0A0C3EW78"/>
<dbReference type="PANTHER" id="PTHR10635:SF0">
    <property type="entry name" value="COATOMER SUBUNIT BETA"/>
    <property type="match status" value="1"/>
</dbReference>
<dbReference type="GO" id="GO:0006891">
    <property type="term" value="P:intra-Golgi vesicle-mediated transport"/>
    <property type="evidence" value="ECO:0007669"/>
    <property type="project" value="TreeGrafter"/>
</dbReference>
<accession>A0A0C3EW78</accession>
<dbReference type="GO" id="GO:0006886">
    <property type="term" value="P:intracellular protein transport"/>
    <property type="evidence" value="ECO:0007669"/>
    <property type="project" value="InterPro"/>
</dbReference>
<dbReference type="HOGENOM" id="CLU_1332380_0_0_1"/>
<dbReference type="Gene3D" id="1.25.10.10">
    <property type="entry name" value="Leucine-rich Repeat Variant"/>
    <property type="match status" value="1"/>
</dbReference>
<dbReference type="GO" id="GO:0030126">
    <property type="term" value="C:COPI vesicle coat"/>
    <property type="evidence" value="ECO:0007669"/>
    <property type="project" value="TreeGrafter"/>
</dbReference>
<reference evidence="1 2" key="1">
    <citation type="submission" date="2014-04" db="EMBL/GenBank/DDBJ databases">
        <authorList>
            <consortium name="DOE Joint Genome Institute"/>
            <person name="Kuo A."/>
            <person name="Tarkka M."/>
            <person name="Buscot F."/>
            <person name="Kohler A."/>
            <person name="Nagy L.G."/>
            <person name="Floudas D."/>
            <person name="Copeland A."/>
            <person name="Barry K.W."/>
            <person name="Cichocki N."/>
            <person name="Veneault-Fourrey C."/>
            <person name="LaButti K."/>
            <person name="Lindquist E.A."/>
            <person name="Lipzen A."/>
            <person name="Lundell T."/>
            <person name="Morin E."/>
            <person name="Murat C."/>
            <person name="Sun H."/>
            <person name="Tunlid A."/>
            <person name="Henrissat B."/>
            <person name="Grigoriev I.V."/>
            <person name="Hibbett D.S."/>
            <person name="Martin F."/>
            <person name="Nordberg H.P."/>
            <person name="Cantor M.N."/>
            <person name="Hua S.X."/>
        </authorList>
    </citation>
    <scope>NUCLEOTIDE SEQUENCE [LARGE SCALE GENOMIC DNA]</scope>
    <source>
        <strain evidence="1 2">F 1598</strain>
    </source>
</reference>
<dbReference type="InParanoid" id="A0A0C3EW78"/>
<protein>
    <recommendedName>
        <fullName evidence="3">Clathrin/coatomer adaptor adaptin-like N-terminal domain-containing protein</fullName>
    </recommendedName>
</protein>
<dbReference type="EMBL" id="KN833147">
    <property type="protein sequence ID" value="KIM72249.1"/>
    <property type="molecule type" value="Genomic_DNA"/>
</dbReference>
<keyword evidence="2" id="KW-1185">Reference proteome</keyword>
<reference evidence="2" key="2">
    <citation type="submission" date="2015-01" db="EMBL/GenBank/DDBJ databases">
        <title>Evolutionary Origins and Diversification of the Mycorrhizal Mutualists.</title>
        <authorList>
            <consortium name="DOE Joint Genome Institute"/>
            <consortium name="Mycorrhizal Genomics Consortium"/>
            <person name="Kohler A."/>
            <person name="Kuo A."/>
            <person name="Nagy L.G."/>
            <person name="Floudas D."/>
            <person name="Copeland A."/>
            <person name="Barry K.W."/>
            <person name="Cichocki N."/>
            <person name="Veneault-Fourrey C."/>
            <person name="LaButti K."/>
            <person name="Lindquist E.A."/>
            <person name="Lipzen A."/>
            <person name="Lundell T."/>
            <person name="Morin E."/>
            <person name="Murat C."/>
            <person name="Riley R."/>
            <person name="Ohm R."/>
            <person name="Sun H."/>
            <person name="Tunlid A."/>
            <person name="Henrissat B."/>
            <person name="Grigoriev I.V."/>
            <person name="Hibbett D.S."/>
            <person name="Martin F."/>
        </authorList>
    </citation>
    <scope>NUCLEOTIDE SEQUENCE [LARGE SCALE GENOMIC DNA]</scope>
    <source>
        <strain evidence="2">F 1598</strain>
    </source>
</reference>
<evidence type="ECO:0000313" key="2">
    <source>
        <dbReference type="Proteomes" id="UP000054166"/>
    </source>
</evidence>
<name>A0A0C3EW78_PILCF</name>
<dbReference type="SUPFAM" id="SSF48371">
    <property type="entry name" value="ARM repeat"/>
    <property type="match status" value="1"/>
</dbReference>
<evidence type="ECO:0008006" key="3">
    <source>
        <dbReference type="Google" id="ProtNLM"/>
    </source>
</evidence>
<dbReference type="InterPro" id="IPR016024">
    <property type="entry name" value="ARM-type_fold"/>
</dbReference>
<dbReference type="AlphaFoldDB" id="A0A0C3EW78"/>
<proteinExistence type="predicted"/>
<organism evidence="1 2">
    <name type="scientific">Piloderma croceum (strain F 1598)</name>
    <dbReference type="NCBI Taxonomy" id="765440"/>
    <lineage>
        <taxon>Eukaryota</taxon>
        <taxon>Fungi</taxon>
        <taxon>Dikarya</taxon>
        <taxon>Basidiomycota</taxon>
        <taxon>Agaricomycotina</taxon>
        <taxon>Agaricomycetes</taxon>
        <taxon>Agaricomycetidae</taxon>
        <taxon>Atheliales</taxon>
        <taxon>Atheliaceae</taxon>
        <taxon>Piloderma</taxon>
    </lineage>
</organism>
<dbReference type="GO" id="GO:0006888">
    <property type="term" value="P:endoplasmic reticulum to Golgi vesicle-mediated transport"/>
    <property type="evidence" value="ECO:0007669"/>
    <property type="project" value="TreeGrafter"/>
</dbReference>
<gene>
    <name evidence="1" type="ORF">PILCRDRAFT_743695</name>
</gene>
<dbReference type="InterPro" id="IPR016460">
    <property type="entry name" value="COPB1"/>
</dbReference>
<evidence type="ECO:0000313" key="1">
    <source>
        <dbReference type="EMBL" id="KIM72249.1"/>
    </source>
</evidence>
<dbReference type="Proteomes" id="UP000054166">
    <property type="component" value="Unassembled WGS sequence"/>
</dbReference>
<dbReference type="PANTHER" id="PTHR10635">
    <property type="entry name" value="COATOMER SUBUNIT BETA"/>
    <property type="match status" value="1"/>
</dbReference>
<sequence length="206" mass="22788">MELSSMASDSGPIVSRASHTKPTFKQIYSRRNLPFPQRRRTPRTAGPDLPLLLGTSSFLRAVFAVYAIYRGMENLVPDARELLQTLAAASGATCKRNAFVFLAHCAIPKVVEWILSVYEQISGLAELLQMSVNEVIRLDRKNDSAYRARYIRCIFELLNTLSHAVKYKAAITLMTLTQNMAAVKAAASCFINLALKTCALAALMNT</sequence>
<dbReference type="OrthoDB" id="10261439at2759"/>
<dbReference type="InterPro" id="IPR011989">
    <property type="entry name" value="ARM-like"/>
</dbReference>